<evidence type="ECO:0000313" key="1">
    <source>
        <dbReference type="EMBL" id="KIM88330.1"/>
    </source>
</evidence>
<dbReference type="Proteomes" id="UP000054166">
    <property type="component" value="Unassembled WGS sequence"/>
</dbReference>
<gene>
    <name evidence="1" type="ORF">PILCRDRAFT_254045</name>
</gene>
<keyword evidence="2" id="KW-1185">Reference proteome</keyword>
<dbReference type="EMBL" id="KN832977">
    <property type="protein sequence ID" value="KIM88330.1"/>
    <property type="molecule type" value="Genomic_DNA"/>
</dbReference>
<dbReference type="AlphaFoldDB" id="A0A0C3FV79"/>
<proteinExistence type="predicted"/>
<dbReference type="HOGENOM" id="CLU_2813268_0_0_1"/>
<organism evidence="1 2">
    <name type="scientific">Piloderma croceum (strain F 1598)</name>
    <dbReference type="NCBI Taxonomy" id="765440"/>
    <lineage>
        <taxon>Eukaryota</taxon>
        <taxon>Fungi</taxon>
        <taxon>Dikarya</taxon>
        <taxon>Basidiomycota</taxon>
        <taxon>Agaricomycotina</taxon>
        <taxon>Agaricomycetes</taxon>
        <taxon>Agaricomycetidae</taxon>
        <taxon>Atheliales</taxon>
        <taxon>Atheliaceae</taxon>
        <taxon>Piloderma</taxon>
    </lineage>
</organism>
<evidence type="ECO:0000313" key="2">
    <source>
        <dbReference type="Proteomes" id="UP000054166"/>
    </source>
</evidence>
<dbReference type="InParanoid" id="A0A0C3FV79"/>
<reference evidence="2" key="2">
    <citation type="submission" date="2015-01" db="EMBL/GenBank/DDBJ databases">
        <title>Evolutionary Origins and Diversification of the Mycorrhizal Mutualists.</title>
        <authorList>
            <consortium name="DOE Joint Genome Institute"/>
            <consortium name="Mycorrhizal Genomics Consortium"/>
            <person name="Kohler A."/>
            <person name="Kuo A."/>
            <person name="Nagy L.G."/>
            <person name="Floudas D."/>
            <person name="Copeland A."/>
            <person name="Barry K.W."/>
            <person name="Cichocki N."/>
            <person name="Veneault-Fourrey C."/>
            <person name="LaButti K."/>
            <person name="Lindquist E.A."/>
            <person name="Lipzen A."/>
            <person name="Lundell T."/>
            <person name="Morin E."/>
            <person name="Murat C."/>
            <person name="Riley R."/>
            <person name="Ohm R."/>
            <person name="Sun H."/>
            <person name="Tunlid A."/>
            <person name="Henrissat B."/>
            <person name="Grigoriev I.V."/>
            <person name="Hibbett D.S."/>
            <person name="Martin F."/>
        </authorList>
    </citation>
    <scope>NUCLEOTIDE SEQUENCE [LARGE SCALE GENOMIC DNA]</scope>
    <source>
        <strain evidence="2">F 1598</strain>
    </source>
</reference>
<accession>A0A0C3FV79</accession>
<sequence>MSRQCESYVFYMILWDLFTPTTYLEDLCHQHNIDICAIHAIKHTQYLRGRSPVLKLGNLTCLGVRMM</sequence>
<reference evidence="1 2" key="1">
    <citation type="submission" date="2014-04" db="EMBL/GenBank/DDBJ databases">
        <authorList>
            <consortium name="DOE Joint Genome Institute"/>
            <person name="Kuo A."/>
            <person name="Tarkka M."/>
            <person name="Buscot F."/>
            <person name="Kohler A."/>
            <person name="Nagy L.G."/>
            <person name="Floudas D."/>
            <person name="Copeland A."/>
            <person name="Barry K.W."/>
            <person name="Cichocki N."/>
            <person name="Veneault-Fourrey C."/>
            <person name="LaButti K."/>
            <person name="Lindquist E.A."/>
            <person name="Lipzen A."/>
            <person name="Lundell T."/>
            <person name="Morin E."/>
            <person name="Murat C."/>
            <person name="Sun H."/>
            <person name="Tunlid A."/>
            <person name="Henrissat B."/>
            <person name="Grigoriev I.V."/>
            <person name="Hibbett D.S."/>
            <person name="Martin F."/>
            <person name="Nordberg H.P."/>
            <person name="Cantor M.N."/>
            <person name="Hua S.X."/>
        </authorList>
    </citation>
    <scope>NUCLEOTIDE SEQUENCE [LARGE SCALE GENOMIC DNA]</scope>
    <source>
        <strain evidence="1 2">F 1598</strain>
    </source>
</reference>
<name>A0A0C3FV79_PILCF</name>
<protein>
    <submittedName>
        <fullName evidence="1">Uncharacterized protein</fullName>
    </submittedName>
</protein>